<feature type="domain" description="Nucleotide modification associated" evidence="1">
    <location>
        <begin position="21"/>
        <end position="280"/>
    </location>
</feature>
<name>A0A378YKI0_9BURK</name>
<sequence>MPASLEVQSGYRGSCQELRLKIIFSRKGFDSQYGRVPSPILSDGSLLTFPIPSRYGRPLGDIQGPLGPMHELASDLTQGAITARTSVHLDPDLHAGSVARRPGWMASLGQVGSAQKHLAKQGVGPGDVFLFFGWFRQAERVGDRWRYVPGAPNLHALFGWLQVGQVHKVDASECPEWLEDHPHVQHAARIGVNNTIYVAGESLAGSRQRAPAAGVFRNWGPDLQLTAPGCSRSVWRVPRWLLKNPEQPTLSYHRDPGRWRLDNDWAILQSVGKGQEFVIDVGNCTEASQWLESLVSRHGTSTGALV</sequence>
<dbReference type="EMBL" id="UGSG01000001">
    <property type="protein sequence ID" value="SUA77705.1"/>
    <property type="molecule type" value="Genomic_DNA"/>
</dbReference>
<organism evidence="2 3">
    <name type="scientific">Pandoraea pnomenusa</name>
    <dbReference type="NCBI Taxonomy" id="93220"/>
    <lineage>
        <taxon>Bacteria</taxon>
        <taxon>Pseudomonadati</taxon>
        <taxon>Pseudomonadota</taxon>
        <taxon>Betaproteobacteria</taxon>
        <taxon>Burkholderiales</taxon>
        <taxon>Burkholderiaceae</taxon>
        <taxon>Pandoraea</taxon>
    </lineage>
</organism>
<evidence type="ECO:0000259" key="1">
    <source>
        <dbReference type="Pfam" id="PF18754"/>
    </source>
</evidence>
<dbReference type="AlphaFoldDB" id="A0A378YKI0"/>
<protein>
    <recommendedName>
        <fullName evidence="1">Nucleotide modification associated domain-containing protein</fullName>
    </recommendedName>
</protein>
<gene>
    <name evidence="2" type="ORF">NCTC13160_02099</name>
</gene>
<dbReference type="Proteomes" id="UP000254573">
    <property type="component" value="Unassembled WGS sequence"/>
</dbReference>
<dbReference type="InterPro" id="IPR041135">
    <property type="entry name" value="Nmad3"/>
</dbReference>
<evidence type="ECO:0000313" key="2">
    <source>
        <dbReference type="EMBL" id="SUA77705.1"/>
    </source>
</evidence>
<reference evidence="2 3" key="1">
    <citation type="submission" date="2018-06" db="EMBL/GenBank/DDBJ databases">
        <authorList>
            <consortium name="Pathogen Informatics"/>
            <person name="Doyle S."/>
        </authorList>
    </citation>
    <scope>NUCLEOTIDE SEQUENCE [LARGE SCALE GENOMIC DNA]</scope>
    <source>
        <strain evidence="2 3">NCTC13160</strain>
    </source>
</reference>
<accession>A0A378YKI0</accession>
<dbReference type="Pfam" id="PF18754">
    <property type="entry name" value="Nmad3"/>
    <property type="match status" value="1"/>
</dbReference>
<evidence type="ECO:0000313" key="3">
    <source>
        <dbReference type="Proteomes" id="UP000254573"/>
    </source>
</evidence>
<proteinExistence type="predicted"/>